<dbReference type="KEGG" id="ein:Eint_040410"/>
<dbReference type="AlphaFoldDB" id="E0S6J6"/>
<dbReference type="RefSeq" id="XP_003072691.1">
    <property type="nucleotide sequence ID" value="XM_003072645.1"/>
</dbReference>
<dbReference type="VEuPathDB" id="MicrosporidiaDB:Eint_040410"/>
<name>E0S6J6_ENCIT</name>
<dbReference type="GeneID" id="9699094"/>
<evidence type="ECO:0000313" key="1">
    <source>
        <dbReference type="EMBL" id="ADM11331.1"/>
    </source>
</evidence>
<proteinExistence type="predicted"/>
<accession>E0S6J6</accession>
<protein>
    <submittedName>
        <fullName evidence="1">Uncharacterized protein</fullName>
    </submittedName>
</protein>
<dbReference type="HOGENOM" id="CLU_1023425_0_0_1"/>
<reference evidence="1 2" key="2">
    <citation type="journal article" date="2012" name="Proc. Natl. Acad. Sci. U.S.A.">
        <title>Gain and loss of multiple functionally related, horizontally transferred genes in the reduced genomes of two microsporidian parasites.</title>
        <authorList>
            <person name="Pombert J.-F."/>
            <person name="Selman M."/>
            <person name="Burki F."/>
            <person name="Bardell F.T."/>
            <person name="Farinelli L."/>
            <person name="Solter L.F."/>
            <person name="Whitman D.W."/>
            <person name="Weiss L.M."/>
            <person name="Corradi N."/>
            <person name="Keeling P.J."/>
        </authorList>
    </citation>
    <scope>NUCLEOTIDE SEQUENCE [LARGE SCALE GENOMIC DNA]</scope>
    <source>
        <strain evidence="1 2">ATCC 50506</strain>
    </source>
</reference>
<dbReference type="Proteomes" id="UP000002313">
    <property type="component" value="Chromosome IV"/>
</dbReference>
<organism evidence="1 2">
    <name type="scientific">Encephalitozoon intestinalis (strain ATCC 50506)</name>
    <name type="common">Microsporidian parasite</name>
    <name type="synonym">Septata intestinalis</name>
    <dbReference type="NCBI Taxonomy" id="876142"/>
    <lineage>
        <taxon>Eukaryota</taxon>
        <taxon>Fungi</taxon>
        <taxon>Fungi incertae sedis</taxon>
        <taxon>Microsporidia</taxon>
        <taxon>Unikaryonidae</taxon>
        <taxon>Encephalitozoon</taxon>
    </lineage>
</organism>
<dbReference type="OrthoDB" id="2192375at2759"/>
<sequence length="268" mass="30173">MEGIKLFAEVPNVSFRLIRGISDCKEFVVYDGNVFCLTNRSTLIALSSGEEYTFYGDILKMGIYEHYIYLVFKTSKIIVFDAISREVVVNLPEMRRGVKKVIMGRTRMHFLGGDGVLYGSAFEDIKYFKNQSICREKDGYSIIQDFWVSGDSIFHATPLGHVYKDSSLVLKVFDTVKLLVPREGYLYIVTSGDLLLKYDTCRAKILFKKDIGSSRVVGDNLIAFGGMVTDLFGEVSVEVPRDASWVVRGEKSLYVLTPSGVFFGDLSD</sequence>
<dbReference type="EMBL" id="CP001945">
    <property type="protein sequence ID" value="ADM11331.1"/>
    <property type="molecule type" value="Genomic_DNA"/>
</dbReference>
<evidence type="ECO:0000313" key="2">
    <source>
        <dbReference type="Proteomes" id="UP000002313"/>
    </source>
</evidence>
<keyword evidence="2" id="KW-1185">Reference proteome</keyword>
<reference evidence="1 2" key="1">
    <citation type="journal article" date="2010" name="Nat. Commun.">
        <title>The complete sequence of the smallest known nuclear genome from the microsporidian Encephalitozoon intestinalis.</title>
        <authorList>
            <person name="Corradi N."/>
            <person name="Pombert J.-F."/>
            <person name="Farinelli L."/>
            <person name="Didier E.S."/>
            <person name="Keeling P.J."/>
        </authorList>
    </citation>
    <scope>NUCLEOTIDE SEQUENCE [LARGE SCALE GENOMIC DNA]</scope>
    <source>
        <strain evidence="1 2">ATCC 50506</strain>
    </source>
</reference>
<gene>
    <name evidence="1" type="ORF">Eint_040410</name>
</gene>